<dbReference type="PATRIC" id="fig|345073.21.peg.3147"/>
<dbReference type="Proteomes" id="UP000000249">
    <property type="component" value="Chromosome 2"/>
</dbReference>
<dbReference type="eggNOG" id="ENOG5033540">
    <property type="taxonomic scope" value="Bacteria"/>
</dbReference>
<sequence>MLLIFKVVEFLSMDIGKLTRKELIELNHRIVARLEHLDELEVQAKRQEFILGSPAQFVDDKGTIQLCVVVKFNKKSVSVSTANGERWNIPAERILPLANA</sequence>
<evidence type="ECO:0000313" key="1">
    <source>
        <dbReference type="EMBL" id="ABQ19423.1"/>
    </source>
</evidence>
<name>A0A0H3AHG8_VIBC3</name>
<gene>
    <name evidence="1" type="ordered locus">VC0395_0871</name>
</gene>
<dbReference type="KEGG" id="vco:VC0395_0871"/>
<protein>
    <submittedName>
        <fullName evidence="1">Uncharacterized protein</fullName>
    </submittedName>
</protein>
<dbReference type="KEGG" id="vcr:VC395_A0393"/>
<evidence type="ECO:0000313" key="2">
    <source>
        <dbReference type="Proteomes" id="UP000000249"/>
    </source>
</evidence>
<dbReference type="AlphaFoldDB" id="A0A0H3AHG8"/>
<reference evidence="1 2" key="1">
    <citation type="submission" date="2007-03" db="EMBL/GenBank/DDBJ databases">
        <authorList>
            <person name="Heidelberg J."/>
        </authorList>
    </citation>
    <scope>NUCLEOTIDE SEQUENCE [LARGE SCALE GENOMIC DNA]</scope>
    <source>
        <strain evidence="2">ATCC 39541 / Classical Ogawa 395 / O395</strain>
    </source>
</reference>
<accession>A0A0H3AHG8</accession>
<organism evidence="1 2">
    <name type="scientific">Vibrio cholerae serotype O1 (strain ATCC 39541 / Classical Ogawa 395 / O395)</name>
    <dbReference type="NCBI Taxonomy" id="345073"/>
    <lineage>
        <taxon>Bacteria</taxon>
        <taxon>Pseudomonadati</taxon>
        <taxon>Pseudomonadota</taxon>
        <taxon>Gammaproteobacteria</taxon>
        <taxon>Vibrionales</taxon>
        <taxon>Vibrionaceae</taxon>
        <taxon>Vibrio</taxon>
    </lineage>
</organism>
<proteinExistence type="predicted"/>
<dbReference type="EMBL" id="CP000626">
    <property type="protein sequence ID" value="ABQ19423.1"/>
    <property type="molecule type" value="Genomic_DNA"/>
</dbReference>
<dbReference type="OrthoDB" id="6636497at2"/>